<evidence type="ECO:0000313" key="12">
    <source>
        <dbReference type="EMBL" id="CAK9442068.1"/>
    </source>
</evidence>
<accession>A0ABP0ZVV7</accession>
<evidence type="ECO:0000256" key="6">
    <source>
        <dbReference type="ARBA" id="ARBA00022555"/>
    </source>
</evidence>
<dbReference type="EMBL" id="OZ022412">
    <property type="protein sequence ID" value="CAK9442068.1"/>
    <property type="molecule type" value="Genomic_DNA"/>
</dbReference>
<evidence type="ECO:0000256" key="8">
    <source>
        <dbReference type="ARBA" id="ARBA00023242"/>
    </source>
</evidence>
<organism evidence="12 13">
    <name type="scientific">Lodderomyces beijingensis</name>
    <dbReference type="NCBI Taxonomy" id="1775926"/>
    <lineage>
        <taxon>Eukaryota</taxon>
        <taxon>Fungi</taxon>
        <taxon>Dikarya</taxon>
        <taxon>Ascomycota</taxon>
        <taxon>Saccharomycotina</taxon>
        <taxon>Pichiomycetes</taxon>
        <taxon>Debaryomycetaceae</taxon>
        <taxon>Candida/Lodderomyces clade</taxon>
        <taxon>Lodderomyces</taxon>
    </lineage>
</organism>
<keyword evidence="8 9" id="KW-0539">Nucleus</keyword>
<comment type="function">
    <text evidence="9">tRNA nucleus export receptor which facilitates tRNA translocation across the nuclear pore complex.</text>
</comment>
<evidence type="ECO:0000313" key="13">
    <source>
        <dbReference type="Proteomes" id="UP001497383"/>
    </source>
</evidence>
<dbReference type="Pfam" id="PF08389">
    <property type="entry name" value="Xpo1"/>
    <property type="match status" value="1"/>
</dbReference>
<dbReference type="Pfam" id="PF19282">
    <property type="entry name" value="Exportin-T"/>
    <property type="match status" value="1"/>
</dbReference>
<dbReference type="InterPro" id="IPR013598">
    <property type="entry name" value="Exportin-1/Importin-b-like"/>
</dbReference>
<name>A0ABP0ZVV7_9ASCO</name>
<proteinExistence type="inferred from homology"/>
<evidence type="ECO:0000256" key="1">
    <source>
        <dbReference type="ARBA" id="ARBA00004496"/>
    </source>
</evidence>
<keyword evidence="13" id="KW-1185">Reference proteome</keyword>
<feature type="domain" description="Exportin-1/Importin-beta-like" evidence="10">
    <location>
        <begin position="100"/>
        <end position="250"/>
    </location>
</feature>
<sequence>METQVLNAIQVALDGSADQKLKAQAYEFLNQVKGSKDGYDTALKLLSTSTTTSTIPELKFFLYQVIEENVEKLSQDDSYQLSQTVFKILADYIHHDIKDPSYLRNKLAQIFAKTFTQVYLTINPAFLANLLETTQSKNQLSIDYYTRILLGIHSEIGDRYIARSPELSERNIVLKDAIRSKDMSSLVSSWFKILGDNNSNSDEILENTLNIIGQYVDWMEISLFISPESINTIIGYLDRERQRNATCDSLIHILSKKMPPQNKLELVNLLNLTSIISSIDLSDDLEFAEHIAKLANQIGEELLIVLGNSPTLFDQVNEQLYKLWPIVLTLLAHEYDDVAQNVFSFIQSFLGACKKTPQLYSLELLSTLLNKVITKMKYADDNDNDDSDGGGNGNGGDDDESERLFAEFRARLKLFQDNIAILAPNLYIEAIPVVINESLFSEDKSWNKLELGLFELSNFSDSLKMNLINAPKSKLVESAPFKIFQEFLVKLIESSIVLEVNNPHIQASFFEIVVKHYSHLNAHENRSGLLLRILEIFTSPLGLFNSNERVRLRSWYLFFRFMKLTKPKMDDEGLIEQIVVKLQPLLIIKAELPTCTEPDDDDEGGGVDVVENGNFNNQQYLFETIGLLISLIPNSLAPLKNKLLLAVFSPIFSDLEKCISIEDKEPIIVLQAHHSLMALGTIVRGYDYEANLKFSPETVELVDNAAQVVLITLENFSKSESIRDASRFAFARFIPILKNSAMSGHLTKLITIIWSSPGLKISEISDFLSFLGQITHIYRKDENVYQLLNNFLTPLFTKVFGILERPVSEDESLRPDILRDKTLLKKAILNFVNALIINHLASLMVTETNKNEFPSIVSNLFEYAYDISDTSASKLAILQLINLVNVFGEGGKINDDEDIYGQALPAVAGIDQFLMEKVVNLSFEVPFQKQEFVSSDAQYRLIAQDIAMLLKTYQQKKGETFIKYLAAYLTNMGLSQDIMNTFCTNLVNFDVKDFRKYFVTFIGQMKGEK</sequence>
<keyword evidence="4 9" id="KW-0813">Transport</keyword>
<keyword evidence="6 9" id="KW-0820">tRNA-binding</keyword>
<dbReference type="InterPro" id="IPR040017">
    <property type="entry name" value="XPOT"/>
</dbReference>
<keyword evidence="7 9" id="KW-0694">RNA-binding</keyword>
<evidence type="ECO:0000259" key="10">
    <source>
        <dbReference type="Pfam" id="PF08389"/>
    </source>
</evidence>
<dbReference type="PANTHER" id="PTHR15952:SF11">
    <property type="entry name" value="EXPORTIN-T"/>
    <property type="match status" value="1"/>
</dbReference>
<dbReference type="PANTHER" id="PTHR15952">
    <property type="entry name" value="EXPORTIN-T/LOS1"/>
    <property type="match status" value="1"/>
</dbReference>
<evidence type="ECO:0000256" key="2">
    <source>
        <dbReference type="ARBA" id="ARBA00009466"/>
    </source>
</evidence>
<dbReference type="SUPFAM" id="SSF48371">
    <property type="entry name" value="ARM repeat"/>
    <property type="match status" value="1"/>
</dbReference>
<dbReference type="GeneID" id="92211035"/>
<comment type="similarity">
    <text evidence="2 9">Belongs to the exportin family.</text>
</comment>
<dbReference type="InterPro" id="IPR045546">
    <property type="entry name" value="Exportin-T_C"/>
</dbReference>
<keyword evidence="5 9" id="KW-0963">Cytoplasm</keyword>
<evidence type="ECO:0000256" key="4">
    <source>
        <dbReference type="ARBA" id="ARBA00022448"/>
    </source>
</evidence>
<evidence type="ECO:0000256" key="5">
    <source>
        <dbReference type="ARBA" id="ARBA00022490"/>
    </source>
</evidence>
<evidence type="ECO:0000256" key="9">
    <source>
        <dbReference type="RuleBase" id="RU366037"/>
    </source>
</evidence>
<dbReference type="InterPro" id="IPR011989">
    <property type="entry name" value="ARM-like"/>
</dbReference>
<gene>
    <name evidence="12" type="ORF">LODBEIA_P58390</name>
</gene>
<reference evidence="12 13" key="1">
    <citation type="submission" date="2024-03" db="EMBL/GenBank/DDBJ databases">
        <authorList>
            <person name="Brejova B."/>
        </authorList>
    </citation>
    <scope>NUCLEOTIDE SEQUENCE [LARGE SCALE GENOMIC DNA]</scope>
    <source>
        <strain evidence="12 13">CBS 14171</strain>
    </source>
</reference>
<dbReference type="Proteomes" id="UP001497383">
    <property type="component" value="Chromosome 8"/>
</dbReference>
<feature type="domain" description="Exportin-T C-terminal" evidence="11">
    <location>
        <begin position="315"/>
        <end position="1005"/>
    </location>
</feature>
<evidence type="ECO:0000256" key="7">
    <source>
        <dbReference type="ARBA" id="ARBA00022884"/>
    </source>
</evidence>
<dbReference type="RefSeq" id="XP_066832777.1">
    <property type="nucleotide sequence ID" value="XM_066976215.1"/>
</dbReference>
<evidence type="ECO:0000256" key="3">
    <source>
        <dbReference type="ARBA" id="ARBA00018928"/>
    </source>
</evidence>
<protein>
    <recommendedName>
        <fullName evidence="3 9">Exportin-T</fullName>
    </recommendedName>
    <alternativeName>
        <fullName evidence="9">Exportin(tRNA)</fullName>
    </alternativeName>
    <alternativeName>
        <fullName evidence="9">tRNA exportin</fullName>
    </alternativeName>
</protein>
<dbReference type="InterPro" id="IPR016024">
    <property type="entry name" value="ARM-type_fold"/>
</dbReference>
<comment type="subcellular location">
    <subcellularLocation>
        <location evidence="1 9">Cytoplasm</location>
    </subcellularLocation>
    <subcellularLocation>
        <location evidence="9">Nucleus</location>
    </subcellularLocation>
    <text evidence="9">Shuttles between the nucleus and the cytoplasm.</text>
</comment>
<dbReference type="Gene3D" id="1.25.10.10">
    <property type="entry name" value="Leucine-rich Repeat Variant"/>
    <property type="match status" value="1"/>
</dbReference>
<evidence type="ECO:0000259" key="11">
    <source>
        <dbReference type="Pfam" id="PF19282"/>
    </source>
</evidence>